<dbReference type="RefSeq" id="WP_201690819.1">
    <property type="nucleotide sequence ID" value="NZ_JAEQND010000008.1"/>
</dbReference>
<reference evidence="1 2" key="1">
    <citation type="journal article" date="2017" name="Int. J. Syst. Evol. Microbiol.">
        <title>Ramlibacter alkalitolerans sp. nov., alkali-tolerant bacterium isolated from soil of ginseng.</title>
        <authorList>
            <person name="Lee D.H."/>
            <person name="Cha C.J."/>
        </authorList>
    </citation>
    <scope>NUCLEOTIDE SEQUENCE [LARGE SCALE GENOMIC DNA]</scope>
    <source>
        <strain evidence="1 2">KACC 19305</strain>
    </source>
</reference>
<evidence type="ECO:0000313" key="2">
    <source>
        <dbReference type="Proteomes" id="UP000622707"/>
    </source>
</evidence>
<accession>A0ABS1JQT9</accession>
<dbReference type="Proteomes" id="UP000622707">
    <property type="component" value="Unassembled WGS sequence"/>
</dbReference>
<organism evidence="1 2">
    <name type="scientific">Ramlibacter alkalitolerans</name>
    <dbReference type="NCBI Taxonomy" id="2039631"/>
    <lineage>
        <taxon>Bacteria</taxon>
        <taxon>Pseudomonadati</taxon>
        <taxon>Pseudomonadota</taxon>
        <taxon>Betaproteobacteria</taxon>
        <taxon>Burkholderiales</taxon>
        <taxon>Comamonadaceae</taxon>
        <taxon>Ramlibacter</taxon>
    </lineage>
</organism>
<sequence>MASYFVAYHAPPIAEVAVHDRARCPPHCFLGGATTEYLGEFLDTGQALAVARLRYAHARGCPSCEPVRVRASAPPSLALPTARA</sequence>
<evidence type="ECO:0000313" key="1">
    <source>
        <dbReference type="EMBL" id="MBL0426612.1"/>
    </source>
</evidence>
<gene>
    <name evidence="1" type="ORF">JI746_15970</name>
</gene>
<proteinExistence type="predicted"/>
<protein>
    <submittedName>
        <fullName evidence="1">Uncharacterized protein</fullName>
    </submittedName>
</protein>
<name>A0ABS1JQT9_9BURK</name>
<dbReference type="EMBL" id="JAEQND010000008">
    <property type="protein sequence ID" value="MBL0426612.1"/>
    <property type="molecule type" value="Genomic_DNA"/>
</dbReference>
<comment type="caution">
    <text evidence="1">The sequence shown here is derived from an EMBL/GenBank/DDBJ whole genome shotgun (WGS) entry which is preliminary data.</text>
</comment>
<keyword evidence="2" id="KW-1185">Reference proteome</keyword>